<feature type="coiled-coil region" evidence="1">
    <location>
        <begin position="71"/>
        <end position="134"/>
    </location>
</feature>
<dbReference type="AlphaFoldDB" id="A0A485M190"/>
<reference evidence="2" key="1">
    <citation type="submission" date="2019-03" db="EMBL/GenBank/DDBJ databases">
        <authorList>
            <person name="Hao L."/>
        </authorList>
    </citation>
    <scope>NUCLEOTIDE SEQUENCE</scope>
</reference>
<evidence type="ECO:0000256" key="1">
    <source>
        <dbReference type="SAM" id="Coils"/>
    </source>
</evidence>
<organism evidence="2">
    <name type="scientific">anaerobic digester metagenome</name>
    <dbReference type="NCBI Taxonomy" id="1263854"/>
    <lineage>
        <taxon>unclassified sequences</taxon>
        <taxon>metagenomes</taxon>
        <taxon>ecological metagenomes</taxon>
    </lineage>
</organism>
<dbReference type="EMBL" id="CAADRM010000088">
    <property type="protein sequence ID" value="VFU14168.1"/>
    <property type="molecule type" value="Genomic_DNA"/>
</dbReference>
<sequence length="138" mass="16246">MGNRITQDLSTTPVLIPPPVAARHTIAMAIDSLLSDKYDANEIRKTLTLMRKDPFIPRYLKIEAGYLLILLEKLEEQKKIANKNAAEKERVQREIKKEFEERYTAENDRLKQELDELRYKLQKIEEIHINTEKKRGIQ</sequence>
<name>A0A485M190_9ZZZZ</name>
<proteinExistence type="predicted"/>
<gene>
    <name evidence="2" type="ORF">SCFA_260016</name>
</gene>
<evidence type="ECO:0000313" key="2">
    <source>
        <dbReference type="EMBL" id="VFU14168.1"/>
    </source>
</evidence>
<protein>
    <submittedName>
        <fullName evidence="2">Uncharacterized protein</fullName>
    </submittedName>
</protein>
<keyword evidence="1" id="KW-0175">Coiled coil</keyword>
<accession>A0A485M190</accession>